<dbReference type="EMBL" id="JABFUD020000004">
    <property type="protein sequence ID" value="KAI5081055.1"/>
    <property type="molecule type" value="Genomic_DNA"/>
</dbReference>
<reference evidence="2" key="1">
    <citation type="submission" date="2021-01" db="EMBL/GenBank/DDBJ databases">
        <title>Adiantum capillus-veneris genome.</title>
        <authorList>
            <person name="Fang Y."/>
            <person name="Liao Q."/>
        </authorList>
    </citation>
    <scope>NUCLEOTIDE SEQUENCE</scope>
    <source>
        <strain evidence="2">H3</strain>
        <tissue evidence="2">Leaf</tissue>
    </source>
</reference>
<proteinExistence type="predicted"/>
<comment type="caution">
    <text evidence="2">The sequence shown here is derived from an EMBL/GenBank/DDBJ whole genome shotgun (WGS) entry which is preliminary data.</text>
</comment>
<feature type="coiled-coil region" evidence="1">
    <location>
        <begin position="339"/>
        <end position="442"/>
    </location>
</feature>
<evidence type="ECO:0000313" key="3">
    <source>
        <dbReference type="Proteomes" id="UP000886520"/>
    </source>
</evidence>
<accession>A0A9D4ZQ68</accession>
<dbReference type="PANTHER" id="PTHR38394:SF1">
    <property type="entry name" value="NEUROFILAMENT LIGHT PROTEIN"/>
    <property type="match status" value="1"/>
</dbReference>
<evidence type="ECO:0000256" key="1">
    <source>
        <dbReference type="SAM" id="Coils"/>
    </source>
</evidence>
<feature type="coiled-coil region" evidence="1">
    <location>
        <begin position="281"/>
        <end position="308"/>
    </location>
</feature>
<gene>
    <name evidence="2" type="ORF">GOP47_0004238</name>
</gene>
<keyword evidence="3" id="KW-1185">Reference proteome</keyword>
<sequence length="449" mass="50958">MDLLYLPGMVQYSWKLMKYALLKYYACSKLPARGHVYFCGTATSYQKQVLMYPFLLPLVLDAADTAKDRRKDSEDVVKIRTEELLANEVNIKVEKEKLMLEIQKVEDAKMELSCRIKSSVHGESKEKQRLEEERHVLLQELDALLAAVRLKETQIAEHDKKIGDLEKKINNSVTGLEQEKVKMEAVLYELASDLDHLDRESKSLDERRKQVEAEGICAQEAAQKLLELSSIVKAEAEKLQDAILVRKAAAKVALSSKEKRLSLATQEKQHVEDANCFRDQTSSLRTSLQELASEKVKLQQESLSATQQISSIEKRLPEVEAEKKLAAGSRNFKEAGRLAAEAKALLSNKERKVAESRRVTKDLQVLEQELEIRTKDLTDLESQLRTKEKTAAKARYERLRLLAAATRDERDAASELEDFEEAKSLDVEAAAADKEADDIQNEFGFDVQY</sequence>
<name>A0A9D4ZQ68_ADICA</name>
<protein>
    <submittedName>
        <fullName evidence="2">Uncharacterized protein</fullName>
    </submittedName>
</protein>
<dbReference type="Proteomes" id="UP000886520">
    <property type="component" value="Chromosome 4"/>
</dbReference>
<dbReference type="AlphaFoldDB" id="A0A9D4ZQ68"/>
<keyword evidence="1" id="KW-0175">Coiled coil</keyword>
<evidence type="ECO:0000313" key="2">
    <source>
        <dbReference type="EMBL" id="KAI5081055.1"/>
    </source>
</evidence>
<feature type="coiled-coil region" evidence="1">
    <location>
        <begin position="95"/>
        <end position="168"/>
    </location>
</feature>
<organism evidence="2 3">
    <name type="scientific">Adiantum capillus-veneris</name>
    <name type="common">Maidenhair fern</name>
    <dbReference type="NCBI Taxonomy" id="13818"/>
    <lineage>
        <taxon>Eukaryota</taxon>
        <taxon>Viridiplantae</taxon>
        <taxon>Streptophyta</taxon>
        <taxon>Embryophyta</taxon>
        <taxon>Tracheophyta</taxon>
        <taxon>Polypodiopsida</taxon>
        <taxon>Polypodiidae</taxon>
        <taxon>Polypodiales</taxon>
        <taxon>Pteridineae</taxon>
        <taxon>Pteridaceae</taxon>
        <taxon>Vittarioideae</taxon>
        <taxon>Adiantum</taxon>
    </lineage>
</organism>
<dbReference type="PANTHER" id="PTHR38394">
    <property type="entry name" value="NEUROFILAMENT LIGHT PROTEIN"/>
    <property type="match status" value="1"/>
</dbReference>
<dbReference type="OrthoDB" id="1301563at2759"/>